<evidence type="ECO:0000313" key="3">
    <source>
        <dbReference type="EMBL" id="MBB5868149.1"/>
    </source>
</evidence>
<dbReference type="EMBL" id="JACHMN010000002">
    <property type="protein sequence ID" value="MBB5868149.1"/>
    <property type="molecule type" value="Genomic_DNA"/>
</dbReference>
<protein>
    <submittedName>
        <fullName evidence="3">Uncharacterized protein</fullName>
    </submittedName>
</protein>
<name>A0A841BLS9_9ACTN</name>
<dbReference type="PROSITE" id="PS51257">
    <property type="entry name" value="PROKAR_LIPOPROTEIN"/>
    <property type="match status" value="1"/>
</dbReference>
<comment type="caution">
    <text evidence="3">The sequence shown here is derived from an EMBL/GenBank/DDBJ whole genome shotgun (WGS) entry which is preliminary data.</text>
</comment>
<feature type="chain" id="PRO_5032872827" evidence="2">
    <location>
        <begin position="22"/>
        <end position="202"/>
    </location>
</feature>
<sequence>MKRLGLVAVILVLAVAGCSKDADPAATPTTGTSTSVDPTDAASPSTAASPSSDAVVFTVDGGGPYEIGATLTSLKDKNLLDAVSTTNELCPTNTYAKGTGDWKDLNLSFRPDGKLYMAVNRSAKIPTPSGAWLGMTMAAIQSIYGTIGKQLDGGGGAVAFLVTTDTGQGLLFDFDQKKKVMSMIAGDATYLKDSYLGGTDFC</sequence>
<organism evidence="3 4">
    <name type="scientific">Allocatelliglobosispora scoriae</name>
    <dbReference type="NCBI Taxonomy" id="643052"/>
    <lineage>
        <taxon>Bacteria</taxon>
        <taxon>Bacillati</taxon>
        <taxon>Actinomycetota</taxon>
        <taxon>Actinomycetes</taxon>
        <taxon>Micromonosporales</taxon>
        <taxon>Micromonosporaceae</taxon>
        <taxon>Allocatelliglobosispora</taxon>
    </lineage>
</organism>
<keyword evidence="2" id="KW-0732">Signal</keyword>
<evidence type="ECO:0000313" key="4">
    <source>
        <dbReference type="Proteomes" id="UP000587527"/>
    </source>
</evidence>
<keyword evidence="4" id="KW-1185">Reference proteome</keyword>
<gene>
    <name evidence="3" type="ORF">F4553_001528</name>
</gene>
<reference evidence="3 4" key="1">
    <citation type="submission" date="2020-08" db="EMBL/GenBank/DDBJ databases">
        <title>Sequencing the genomes of 1000 actinobacteria strains.</title>
        <authorList>
            <person name="Klenk H.-P."/>
        </authorList>
    </citation>
    <scope>NUCLEOTIDE SEQUENCE [LARGE SCALE GENOMIC DNA]</scope>
    <source>
        <strain evidence="3 4">DSM 45362</strain>
    </source>
</reference>
<dbReference type="AlphaFoldDB" id="A0A841BLS9"/>
<proteinExistence type="predicted"/>
<dbReference type="Proteomes" id="UP000587527">
    <property type="component" value="Unassembled WGS sequence"/>
</dbReference>
<evidence type="ECO:0000256" key="1">
    <source>
        <dbReference type="SAM" id="MobiDB-lite"/>
    </source>
</evidence>
<feature type="signal peptide" evidence="2">
    <location>
        <begin position="1"/>
        <end position="21"/>
    </location>
</feature>
<feature type="region of interest" description="Disordered" evidence="1">
    <location>
        <begin position="22"/>
        <end position="53"/>
    </location>
</feature>
<accession>A0A841BLS9</accession>
<dbReference type="RefSeq" id="WP_184833866.1">
    <property type="nucleotide sequence ID" value="NZ_JACHMN010000002.1"/>
</dbReference>
<evidence type="ECO:0000256" key="2">
    <source>
        <dbReference type="SAM" id="SignalP"/>
    </source>
</evidence>